<evidence type="ECO:0000256" key="8">
    <source>
        <dbReference type="ARBA" id="ARBA00047838"/>
    </source>
</evidence>
<dbReference type="Pfam" id="PF00117">
    <property type="entry name" value="GATase"/>
    <property type="match status" value="1"/>
</dbReference>
<proteinExistence type="inferred from homology"/>
<keyword evidence="7 10" id="KW-0456">Lyase</keyword>
<feature type="active site" evidence="10">
    <location>
        <position position="188"/>
    </location>
</feature>
<sequence>MIAIIDYEAGNLTSVERAIRSLGRDCVVTSDAQTIRDAERVIFPGVGQAGSAMASLARTELSAVIHDVYASGRPFMGICLGTQIILSHSQEYDTPCLGLLEGEVKAFPLKMTDTDGSLLKIPHMGWNRIHQVTDHPILEGITEEDEFYFVHSYYPAPIHREHVLAECTYGFTFPVMLGHKNLISSQFHPEKSGKAGLKILDNFCRWQPC</sequence>
<dbReference type="Proteomes" id="UP001320148">
    <property type="component" value="Chromosome"/>
</dbReference>
<dbReference type="PIRSF" id="PIRSF000495">
    <property type="entry name" value="Amidotransf_hisH"/>
    <property type="match status" value="1"/>
</dbReference>
<feature type="active site" evidence="10">
    <location>
        <position position="190"/>
    </location>
</feature>
<dbReference type="InterPro" id="IPR029062">
    <property type="entry name" value="Class_I_gatase-like"/>
</dbReference>
<evidence type="ECO:0000256" key="3">
    <source>
        <dbReference type="ARBA" id="ARBA00022605"/>
    </source>
</evidence>
<keyword evidence="6 10" id="KW-0368">Histidine biosynthesis</keyword>
<name>A0ABM7PLB3_9BACT</name>
<dbReference type="PANTHER" id="PTHR42701:SF1">
    <property type="entry name" value="IMIDAZOLE GLYCEROL PHOSPHATE SYNTHASE SUBUNIT HISH"/>
    <property type="match status" value="1"/>
</dbReference>
<keyword evidence="10" id="KW-0963">Cytoplasm</keyword>
<comment type="catalytic activity">
    <reaction evidence="9 10">
        <text>L-glutamine + H2O = L-glutamate + NH4(+)</text>
        <dbReference type="Rhea" id="RHEA:15889"/>
        <dbReference type="ChEBI" id="CHEBI:15377"/>
        <dbReference type="ChEBI" id="CHEBI:28938"/>
        <dbReference type="ChEBI" id="CHEBI:29985"/>
        <dbReference type="ChEBI" id="CHEBI:58359"/>
        <dbReference type="EC" id="3.5.1.2"/>
    </reaction>
</comment>
<keyword evidence="4 10" id="KW-0378">Hydrolase</keyword>
<evidence type="ECO:0000313" key="13">
    <source>
        <dbReference type="Proteomes" id="UP001320148"/>
    </source>
</evidence>
<keyword evidence="3 10" id="KW-0028">Amino-acid biosynthesis</keyword>
<dbReference type="Gene3D" id="3.40.50.880">
    <property type="match status" value="1"/>
</dbReference>
<keyword evidence="13" id="KW-1185">Reference proteome</keyword>
<evidence type="ECO:0000256" key="2">
    <source>
        <dbReference type="ARBA" id="ARBA00011152"/>
    </source>
</evidence>
<dbReference type="EC" id="3.5.1.2" evidence="10"/>
<gene>
    <name evidence="10 12" type="primary">hisH</name>
    <name evidence="12" type="ORF">DSLASN_39600</name>
</gene>
<dbReference type="InterPro" id="IPR010139">
    <property type="entry name" value="Imidazole-glycPsynth_HisH"/>
</dbReference>
<evidence type="ECO:0000256" key="7">
    <source>
        <dbReference type="ARBA" id="ARBA00023239"/>
    </source>
</evidence>
<dbReference type="NCBIfam" id="TIGR01855">
    <property type="entry name" value="IMP_synth_hisH"/>
    <property type="match status" value="1"/>
</dbReference>
<evidence type="ECO:0000256" key="10">
    <source>
        <dbReference type="HAMAP-Rule" id="MF_00278"/>
    </source>
</evidence>
<dbReference type="CDD" id="cd01748">
    <property type="entry name" value="GATase1_IGP_Synthase"/>
    <property type="match status" value="1"/>
</dbReference>
<keyword evidence="5 10" id="KW-0315">Glutamine amidotransferase</keyword>
<comment type="subunit">
    <text evidence="2 10">Heterodimer of HisH and HisF.</text>
</comment>
<dbReference type="HAMAP" id="MF_00278">
    <property type="entry name" value="HisH"/>
    <property type="match status" value="1"/>
</dbReference>
<dbReference type="RefSeq" id="WP_236889728.1">
    <property type="nucleotide sequence ID" value="NZ_AP024488.1"/>
</dbReference>
<dbReference type="EC" id="4.3.2.10" evidence="10"/>
<comment type="subcellular location">
    <subcellularLocation>
        <location evidence="10">Cytoplasm</location>
    </subcellularLocation>
</comment>
<comment type="catalytic activity">
    <reaction evidence="8 10">
        <text>5-[(5-phospho-1-deoxy-D-ribulos-1-ylimino)methylamino]-1-(5-phospho-beta-D-ribosyl)imidazole-4-carboxamide + L-glutamine = D-erythro-1-(imidazol-4-yl)glycerol 3-phosphate + 5-amino-1-(5-phospho-beta-D-ribosyl)imidazole-4-carboxamide + L-glutamate + H(+)</text>
        <dbReference type="Rhea" id="RHEA:24793"/>
        <dbReference type="ChEBI" id="CHEBI:15378"/>
        <dbReference type="ChEBI" id="CHEBI:29985"/>
        <dbReference type="ChEBI" id="CHEBI:58278"/>
        <dbReference type="ChEBI" id="CHEBI:58359"/>
        <dbReference type="ChEBI" id="CHEBI:58475"/>
        <dbReference type="ChEBI" id="CHEBI:58525"/>
        <dbReference type="EC" id="4.3.2.10"/>
    </reaction>
</comment>
<feature type="active site" description="Nucleophile" evidence="10">
    <location>
        <position position="79"/>
    </location>
</feature>
<dbReference type="PROSITE" id="PS51273">
    <property type="entry name" value="GATASE_TYPE_1"/>
    <property type="match status" value="1"/>
</dbReference>
<comment type="pathway">
    <text evidence="1 10">Amino-acid biosynthesis; L-histidine biosynthesis; L-histidine from 5-phospho-alpha-D-ribose 1-diphosphate: step 5/9.</text>
</comment>
<protein>
    <recommendedName>
        <fullName evidence="10">Imidazole glycerol phosphate synthase subunit HisH</fullName>
        <ecNumber evidence="10">4.3.2.10</ecNumber>
    </recommendedName>
    <alternativeName>
        <fullName evidence="10">IGP synthase glutaminase subunit</fullName>
        <ecNumber evidence="10">3.5.1.2</ecNumber>
    </alternativeName>
    <alternativeName>
        <fullName evidence="10">IGP synthase subunit HisH</fullName>
    </alternativeName>
    <alternativeName>
        <fullName evidence="10">ImGP synthase subunit HisH</fullName>
        <shortName evidence="10">IGPS subunit HisH</shortName>
    </alternativeName>
</protein>
<dbReference type="EMBL" id="AP024488">
    <property type="protein sequence ID" value="BCS98328.1"/>
    <property type="molecule type" value="Genomic_DNA"/>
</dbReference>
<dbReference type="SUPFAM" id="SSF52317">
    <property type="entry name" value="Class I glutamine amidotransferase-like"/>
    <property type="match status" value="1"/>
</dbReference>
<evidence type="ECO:0000259" key="11">
    <source>
        <dbReference type="Pfam" id="PF00117"/>
    </source>
</evidence>
<evidence type="ECO:0000256" key="5">
    <source>
        <dbReference type="ARBA" id="ARBA00022962"/>
    </source>
</evidence>
<evidence type="ECO:0000313" key="12">
    <source>
        <dbReference type="EMBL" id="BCS98328.1"/>
    </source>
</evidence>
<dbReference type="InterPro" id="IPR017926">
    <property type="entry name" value="GATASE"/>
</dbReference>
<evidence type="ECO:0000256" key="9">
    <source>
        <dbReference type="ARBA" id="ARBA00049534"/>
    </source>
</evidence>
<comment type="function">
    <text evidence="10">IGPS catalyzes the conversion of PRFAR and glutamine to IGP, AICAR and glutamate. The HisH subunit catalyzes the hydrolysis of glutamine to glutamate and ammonia as part of the synthesis of IGP and AICAR. The resulting ammonia molecule is channeled to the active site of HisF.</text>
</comment>
<evidence type="ECO:0000256" key="4">
    <source>
        <dbReference type="ARBA" id="ARBA00022801"/>
    </source>
</evidence>
<evidence type="ECO:0000256" key="6">
    <source>
        <dbReference type="ARBA" id="ARBA00023102"/>
    </source>
</evidence>
<feature type="domain" description="Glutamine amidotransferase" evidence="11">
    <location>
        <begin position="4"/>
        <end position="204"/>
    </location>
</feature>
<evidence type="ECO:0000256" key="1">
    <source>
        <dbReference type="ARBA" id="ARBA00005091"/>
    </source>
</evidence>
<accession>A0ABM7PLB3</accession>
<reference evidence="12 13" key="1">
    <citation type="submission" date="2021-02" db="EMBL/GenBank/DDBJ databases">
        <title>Complete genome of Desulfoluna sp. strain ASN36.</title>
        <authorList>
            <person name="Takahashi A."/>
            <person name="Kojima H."/>
            <person name="Fukui M."/>
        </authorList>
    </citation>
    <scope>NUCLEOTIDE SEQUENCE [LARGE SCALE GENOMIC DNA]</scope>
    <source>
        <strain evidence="12 13">ASN36</strain>
    </source>
</reference>
<dbReference type="PANTHER" id="PTHR42701">
    <property type="entry name" value="IMIDAZOLE GLYCEROL PHOSPHATE SYNTHASE SUBUNIT HISH"/>
    <property type="match status" value="1"/>
</dbReference>
<organism evidence="12 13">
    <name type="scientific">Desulfoluna limicola</name>
    <dbReference type="NCBI Taxonomy" id="2810562"/>
    <lineage>
        <taxon>Bacteria</taxon>
        <taxon>Pseudomonadati</taxon>
        <taxon>Thermodesulfobacteriota</taxon>
        <taxon>Desulfobacteria</taxon>
        <taxon>Desulfobacterales</taxon>
        <taxon>Desulfolunaceae</taxon>
        <taxon>Desulfoluna</taxon>
    </lineage>
</organism>